<evidence type="ECO:0000259" key="10">
    <source>
        <dbReference type="PROSITE" id="PS00906"/>
    </source>
</evidence>
<feature type="binding site" evidence="7">
    <location>
        <position position="81"/>
    </location>
    <ligand>
        <name>substrate</name>
    </ligand>
</feature>
<evidence type="ECO:0000256" key="5">
    <source>
        <dbReference type="ARBA" id="ARBA00023239"/>
    </source>
</evidence>
<name>A0A7W6RAG8_9PROT</name>
<dbReference type="SUPFAM" id="SSF51726">
    <property type="entry name" value="UROD/MetE-like"/>
    <property type="match status" value="1"/>
</dbReference>
<feature type="binding site" evidence="7">
    <location>
        <position position="329"/>
    </location>
    <ligand>
        <name>substrate</name>
    </ligand>
</feature>
<dbReference type="InterPro" id="IPR006361">
    <property type="entry name" value="Uroporphyrinogen_deCO2ase_HemE"/>
</dbReference>
<evidence type="ECO:0000256" key="1">
    <source>
        <dbReference type="ARBA" id="ARBA00004804"/>
    </source>
</evidence>
<feature type="binding site" evidence="7">
    <location>
        <position position="157"/>
    </location>
    <ligand>
        <name>substrate</name>
    </ligand>
</feature>
<reference evidence="12 13" key="1">
    <citation type="submission" date="2020-08" db="EMBL/GenBank/DDBJ databases">
        <title>Genome sequencing of Purple Non-Sulfur Bacteria from various extreme environments.</title>
        <authorList>
            <person name="Mayer M."/>
        </authorList>
    </citation>
    <scope>NUCLEOTIDE SEQUENCE [LARGE SCALE GENOMIC DNA]</scope>
    <source>
        <strain evidence="12 13">JA131</strain>
    </source>
</reference>
<evidence type="ECO:0000256" key="7">
    <source>
        <dbReference type="HAMAP-Rule" id="MF_00218"/>
    </source>
</evidence>
<comment type="subunit">
    <text evidence="7">Homodimer.</text>
</comment>
<dbReference type="PANTHER" id="PTHR21091:SF169">
    <property type="entry name" value="UROPORPHYRINOGEN DECARBOXYLASE"/>
    <property type="match status" value="1"/>
</dbReference>
<dbReference type="EC" id="4.1.1.37" evidence="3 7"/>
<dbReference type="EMBL" id="JACIGK010000001">
    <property type="protein sequence ID" value="MBB4264526.1"/>
    <property type="molecule type" value="Genomic_DNA"/>
</dbReference>
<dbReference type="Gene3D" id="3.20.20.210">
    <property type="match status" value="1"/>
</dbReference>
<dbReference type="InterPro" id="IPR038071">
    <property type="entry name" value="UROD/MetE-like_sf"/>
</dbReference>
<dbReference type="GO" id="GO:0004853">
    <property type="term" value="F:uroporphyrinogen decarboxylase activity"/>
    <property type="evidence" value="ECO:0007669"/>
    <property type="project" value="UniProtKB-UniRule"/>
</dbReference>
<dbReference type="InterPro" id="IPR000257">
    <property type="entry name" value="Uroporphyrinogen_deCOase"/>
</dbReference>
<keyword evidence="6 7" id="KW-0627">Porphyrin biosynthesis</keyword>
<evidence type="ECO:0000256" key="4">
    <source>
        <dbReference type="ARBA" id="ARBA00022793"/>
    </source>
</evidence>
<dbReference type="Proteomes" id="UP000554286">
    <property type="component" value="Unassembled WGS sequence"/>
</dbReference>
<feature type="binding site" evidence="7">
    <location>
        <begin position="31"/>
        <end position="35"/>
    </location>
    <ligand>
        <name>substrate</name>
    </ligand>
</feature>
<comment type="pathway">
    <text evidence="1 7 8">Porphyrin-containing compound metabolism; protoporphyrin-IX biosynthesis; coproporphyrinogen-III from 5-aminolevulinate: step 4/4.</text>
</comment>
<feature type="binding site" evidence="7">
    <location>
        <position position="212"/>
    </location>
    <ligand>
        <name>substrate</name>
    </ligand>
</feature>
<dbReference type="GO" id="GO:0019353">
    <property type="term" value="P:protoporphyrinogen IX biosynthetic process from glutamate"/>
    <property type="evidence" value="ECO:0007669"/>
    <property type="project" value="TreeGrafter"/>
</dbReference>
<evidence type="ECO:0000313" key="13">
    <source>
        <dbReference type="Proteomes" id="UP000554286"/>
    </source>
</evidence>
<sequence length="356" mass="38415">MSQSSAPSADKPFLRVLAGEAVWPPPVWLMRQAGRYLPEYLETRRTAGSFLDLCYNPELAVEVTLQPLRRYGFDAAILFSDILVIPHALGQDLAFRQGEGPVLDALKTEDDLAKLDVGRVLDHLRPVLETVGGLAKAIPDTTALIGFAGAPWTVATYMIEGGGSKDFAKTKAWAYGRPDLFERLIDTLVQATGDYLIAQIDAGAEAVQIFDTWAGALPEADFRRWVVAPIGRLTRRIQTERPGIPVIGFPRGAGLLYPDFVRDTGVTAVSLDTSLPCGWAAEAIQPLAVTQGNLDPIHVVVGGAALDAATDHVLKTLGGHRPHVFNLGHGIVPQTPPENVARLMDRVRNAPRPGSV</sequence>
<evidence type="ECO:0000256" key="2">
    <source>
        <dbReference type="ARBA" id="ARBA00009935"/>
    </source>
</evidence>
<evidence type="ECO:0000256" key="3">
    <source>
        <dbReference type="ARBA" id="ARBA00012288"/>
    </source>
</evidence>
<comment type="similarity">
    <text evidence="2 7 9">Belongs to the uroporphyrinogen decarboxylase family.</text>
</comment>
<keyword evidence="5 7" id="KW-0456">Lyase</keyword>
<comment type="catalytic activity">
    <reaction evidence="7 8">
        <text>uroporphyrinogen III + 4 H(+) = coproporphyrinogen III + 4 CO2</text>
        <dbReference type="Rhea" id="RHEA:19865"/>
        <dbReference type="ChEBI" id="CHEBI:15378"/>
        <dbReference type="ChEBI" id="CHEBI:16526"/>
        <dbReference type="ChEBI" id="CHEBI:57308"/>
        <dbReference type="ChEBI" id="CHEBI:57309"/>
        <dbReference type="EC" id="4.1.1.37"/>
    </reaction>
</comment>
<keyword evidence="13" id="KW-1185">Reference proteome</keyword>
<comment type="caution">
    <text evidence="12">The sequence shown here is derived from an EMBL/GenBank/DDBJ whole genome shotgun (WGS) entry which is preliminary data.</text>
</comment>
<dbReference type="NCBIfam" id="TIGR01464">
    <property type="entry name" value="hemE"/>
    <property type="match status" value="1"/>
</dbReference>
<feature type="domain" description="Uroporphyrinogen decarboxylase (URO-D)" evidence="11">
    <location>
        <begin position="145"/>
        <end position="161"/>
    </location>
</feature>
<protein>
    <recommendedName>
        <fullName evidence="3 7">Uroporphyrinogen decarboxylase</fullName>
        <shortName evidence="7">UPD</shortName>
        <shortName evidence="7">URO-D</shortName>
        <ecNumber evidence="3 7">4.1.1.37</ecNumber>
    </recommendedName>
</protein>
<dbReference type="CDD" id="cd00717">
    <property type="entry name" value="URO-D"/>
    <property type="match status" value="1"/>
</dbReference>
<dbReference type="PROSITE" id="PS00907">
    <property type="entry name" value="UROD_2"/>
    <property type="match status" value="1"/>
</dbReference>
<comment type="subcellular location">
    <subcellularLocation>
        <location evidence="7">Cytoplasm</location>
    </subcellularLocation>
</comment>
<accession>A0A7W6RAG8</accession>
<dbReference type="RefSeq" id="WP_343058479.1">
    <property type="nucleotide sequence ID" value="NZ_JACIGK010000001.1"/>
</dbReference>
<evidence type="ECO:0000313" key="12">
    <source>
        <dbReference type="EMBL" id="MBB4264526.1"/>
    </source>
</evidence>
<proteinExistence type="inferred from homology"/>
<keyword evidence="7" id="KW-0963">Cytoplasm</keyword>
<evidence type="ECO:0000256" key="6">
    <source>
        <dbReference type="ARBA" id="ARBA00023244"/>
    </source>
</evidence>
<evidence type="ECO:0000259" key="11">
    <source>
        <dbReference type="PROSITE" id="PS00907"/>
    </source>
</evidence>
<dbReference type="PROSITE" id="PS00906">
    <property type="entry name" value="UROD_1"/>
    <property type="match status" value="1"/>
</dbReference>
<gene>
    <name evidence="7" type="primary">hemE</name>
    <name evidence="12" type="ORF">GGD89_000132</name>
</gene>
<dbReference type="HAMAP" id="MF_00218">
    <property type="entry name" value="URO_D"/>
    <property type="match status" value="1"/>
</dbReference>
<comment type="function">
    <text evidence="7">Catalyzes the decarboxylation of four acetate groups of uroporphyrinogen-III to yield coproporphyrinogen-III.</text>
</comment>
<dbReference type="UniPathway" id="UPA00251">
    <property type="reaction ID" value="UER00321"/>
</dbReference>
<evidence type="ECO:0000256" key="8">
    <source>
        <dbReference type="RuleBase" id="RU000554"/>
    </source>
</evidence>
<dbReference type="Pfam" id="PF01208">
    <property type="entry name" value="URO-D"/>
    <property type="match status" value="1"/>
</dbReference>
<feature type="domain" description="Uroporphyrinogen decarboxylase (URO-D)" evidence="10">
    <location>
        <begin position="26"/>
        <end position="35"/>
    </location>
</feature>
<organism evidence="12 13">
    <name type="scientific">Roseospira visakhapatnamensis</name>
    <dbReference type="NCBI Taxonomy" id="390880"/>
    <lineage>
        <taxon>Bacteria</taxon>
        <taxon>Pseudomonadati</taxon>
        <taxon>Pseudomonadota</taxon>
        <taxon>Alphaproteobacteria</taxon>
        <taxon>Rhodospirillales</taxon>
        <taxon>Rhodospirillaceae</taxon>
        <taxon>Roseospira</taxon>
    </lineage>
</organism>
<dbReference type="GO" id="GO:0005829">
    <property type="term" value="C:cytosol"/>
    <property type="evidence" value="ECO:0007669"/>
    <property type="project" value="TreeGrafter"/>
</dbReference>
<evidence type="ECO:0000256" key="9">
    <source>
        <dbReference type="RuleBase" id="RU004169"/>
    </source>
</evidence>
<feature type="site" description="Transition state stabilizer" evidence="7">
    <location>
        <position position="81"/>
    </location>
</feature>
<keyword evidence="4 7" id="KW-0210">Decarboxylase</keyword>
<comment type="caution">
    <text evidence="7">Lacks conserved residue(s) required for the propagation of feature annotation.</text>
</comment>
<dbReference type="AlphaFoldDB" id="A0A7W6RAG8"/>
<dbReference type="PANTHER" id="PTHR21091">
    <property type="entry name" value="METHYLTETRAHYDROFOLATE:HOMOCYSTEINE METHYLTRANSFERASE RELATED"/>
    <property type="match status" value="1"/>
</dbReference>